<dbReference type="GO" id="GO:0006508">
    <property type="term" value="P:proteolysis"/>
    <property type="evidence" value="ECO:0007669"/>
    <property type="project" value="UniProtKB-KW"/>
</dbReference>
<evidence type="ECO:0000256" key="7">
    <source>
        <dbReference type="RuleBase" id="RU003355"/>
    </source>
</evidence>
<dbReference type="PANTHER" id="PTHR43806">
    <property type="entry name" value="PEPTIDASE S8"/>
    <property type="match status" value="1"/>
</dbReference>
<feature type="chain" id="PRO_5011481366" evidence="8">
    <location>
        <begin position="31"/>
        <end position="1131"/>
    </location>
</feature>
<keyword evidence="4 6" id="KW-0720">Serine protease</keyword>
<keyword evidence="11" id="KW-1185">Reference proteome</keyword>
<proteinExistence type="inferred from homology"/>
<evidence type="ECO:0000256" key="1">
    <source>
        <dbReference type="ARBA" id="ARBA00011073"/>
    </source>
</evidence>
<accession>A0A1I2J390</accession>
<evidence type="ECO:0000256" key="5">
    <source>
        <dbReference type="PIRSR" id="PIRSR615500-1"/>
    </source>
</evidence>
<dbReference type="STRING" id="380248.SAMN05216251_11597"/>
<feature type="domain" description="Peptidase S8/S53" evidence="9">
    <location>
        <begin position="235"/>
        <end position="493"/>
    </location>
</feature>
<evidence type="ECO:0000256" key="6">
    <source>
        <dbReference type="PROSITE-ProRule" id="PRU01240"/>
    </source>
</evidence>
<dbReference type="Gene3D" id="3.40.50.200">
    <property type="entry name" value="Peptidase S8/S53 domain"/>
    <property type="match status" value="1"/>
</dbReference>
<dbReference type="InterPro" id="IPR000209">
    <property type="entry name" value="Peptidase_S8/S53_dom"/>
</dbReference>
<keyword evidence="8" id="KW-0732">Signal</keyword>
<dbReference type="Proteomes" id="UP000199323">
    <property type="component" value="Unassembled WGS sequence"/>
</dbReference>
<dbReference type="OrthoDB" id="9798386at2"/>
<dbReference type="EMBL" id="FONG01000015">
    <property type="protein sequence ID" value="SFF47191.1"/>
    <property type="molecule type" value="Genomic_DNA"/>
</dbReference>
<evidence type="ECO:0000256" key="8">
    <source>
        <dbReference type="SAM" id="SignalP"/>
    </source>
</evidence>
<dbReference type="GO" id="GO:0004252">
    <property type="term" value="F:serine-type endopeptidase activity"/>
    <property type="evidence" value="ECO:0007669"/>
    <property type="project" value="UniProtKB-UniRule"/>
</dbReference>
<name>A0A1I2J390_9ACTN</name>
<dbReference type="InterPro" id="IPR023827">
    <property type="entry name" value="Peptidase_S8_Asp-AS"/>
</dbReference>
<dbReference type="InterPro" id="IPR022398">
    <property type="entry name" value="Peptidase_S8_His-AS"/>
</dbReference>
<keyword evidence="2 6" id="KW-0645">Protease</keyword>
<gene>
    <name evidence="10" type="ORF">SAMN05216251_11597</name>
</gene>
<dbReference type="Gene3D" id="2.60.40.10">
    <property type="entry name" value="Immunoglobulins"/>
    <property type="match status" value="1"/>
</dbReference>
<evidence type="ECO:0000313" key="10">
    <source>
        <dbReference type="EMBL" id="SFF47191.1"/>
    </source>
</evidence>
<dbReference type="PROSITE" id="PS00136">
    <property type="entry name" value="SUBTILASE_ASP"/>
    <property type="match status" value="1"/>
</dbReference>
<evidence type="ECO:0000256" key="4">
    <source>
        <dbReference type="ARBA" id="ARBA00022825"/>
    </source>
</evidence>
<dbReference type="PROSITE" id="PS00138">
    <property type="entry name" value="SUBTILASE_SER"/>
    <property type="match status" value="1"/>
</dbReference>
<dbReference type="AlphaFoldDB" id="A0A1I2J390"/>
<reference evidence="10 11" key="1">
    <citation type="submission" date="2016-10" db="EMBL/GenBank/DDBJ databases">
        <authorList>
            <person name="de Groot N.N."/>
        </authorList>
    </citation>
    <scope>NUCLEOTIDE SEQUENCE [LARGE SCALE GENOMIC DNA]</scope>
    <source>
        <strain evidence="10 11">CGMCC 4.3510</strain>
    </source>
</reference>
<organism evidence="10 11">
    <name type="scientific">Actinacidiphila alni</name>
    <dbReference type="NCBI Taxonomy" id="380248"/>
    <lineage>
        <taxon>Bacteria</taxon>
        <taxon>Bacillati</taxon>
        <taxon>Actinomycetota</taxon>
        <taxon>Actinomycetes</taxon>
        <taxon>Kitasatosporales</taxon>
        <taxon>Streptomycetaceae</taxon>
        <taxon>Actinacidiphila</taxon>
    </lineage>
</organism>
<feature type="signal peptide" evidence="8">
    <location>
        <begin position="1"/>
        <end position="30"/>
    </location>
</feature>
<evidence type="ECO:0000313" key="11">
    <source>
        <dbReference type="Proteomes" id="UP000199323"/>
    </source>
</evidence>
<dbReference type="PROSITE" id="PS51892">
    <property type="entry name" value="SUBTILASE"/>
    <property type="match status" value="1"/>
</dbReference>
<dbReference type="InterPro" id="IPR015500">
    <property type="entry name" value="Peptidase_S8_subtilisin-rel"/>
</dbReference>
<dbReference type="GO" id="GO:0005975">
    <property type="term" value="P:carbohydrate metabolic process"/>
    <property type="evidence" value="ECO:0007669"/>
    <property type="project" value="UniProtKB-ARBA"/>
</dbReference>
<comment type="similarity">
    <text evidence="1 6 7">Belongs to the peptidase S8 family.</text>
</comment>
<feature type="active site" description="Charge relay system" evidence="5 6">
    <location>
        <position position="244"/>
    </location>
</feature>
<protein>
    <submittedName>
        <fullName evidence="10">Serine protease, subtilisin family</fullName>
    </submittedName>
</protein>
<keyword evidence="3 6" id="KW-0378">Hydrolase</keyword>
<evidence type="ECO:0000259" key="9">
    <source>
        <dbReference type="Pfam" id="PF00082"/>
    </source>
</evidence>
<evidence type="ECO:0000256" key="2">
    <source>
        <dbReference type="ARBA" id="ARBA00022670"/>
    </source>
</evidence>
<dbReference type="PROSITE" id="PS00137">
    <property type="entry name" value="SUBTILASE_HIS"/>
    <property type="match status" value="1"/>
</dbReference>
<sequence>MKVLTGLRRAALPVTALLLALPGVGAPAQAAPTPATAGHISHTDATTAGARTTAVTLITGDKVLLDAAGHVVRTTPGPGRSGTTFRGVRSGDHQYVIPSDAFRLIGRGVLDRRLFDVTGLLAASYDDARSPELPVIVTYGSAARTPLRARVRSRAGGPPGIALPSIGGELVRVRKAAGAGVWNTLTTPVQGSVERAAAPGVRHIWLDGKYRAAVDPDSGTAQIGAPAAWSAGYDGTGVKVAVLDTGIDATHPDLKGKVVAEHNFTPAPSADDFVGHGTHVASTIAGSGTASAGRHEGVAPGARLLNGKVLDDDGYGDDAGIIAGMQWAVDQGADVVNMSLGQDDTPGADPVEDALNTLSEQSGTLFVVAAGNTGPAAGTVSSPAAAAEALTVGAVDHDDVPAAFSSRGPTADGDLKPDLTAPGVDIIAAKAAHGVIGDPAGDGYVSLSGTSMATPHAAGAAALLAQQHPSWDARRLKAQLTATAVPRAGTTAFVQGTGRVDVPRALAGTLTSTPTSVGFGLQRFPHDDDQPVTRTVTYANSGDKAATVDLSLDVSGPDGAPAAPGMFSVSPARLVVPAGGTATAAVTADTRSGDVDGDFGGVLVATSADGGVTRTAVGVQREAPSYDLTLDFRDRSGAPTANATGVVYAADGTAWFASPDLDGTLTLRLPKGRTSVVSTVFASDADDGQGPMSVLLDPRVDLGHDTTLSVDARRARPVRLAAPDPAAAFVGGTLAVSDTSGPVPTTYDWDVDDFGKLFVGQAEGRLPAGQYTADYTGQWTRPASPGRTVSTYRLDWRRTGDLSGFTARPTTRDVVAVPLAVGAAGPARKATLVVTPLLPSGGWYASYLTEASLPVRGTDYFLRSGKVLWHYAVGRSVTGPDGEEQPVDTFSADPRGFTAPRPPALRFGVGVFGPSLPAGTPWPDDDRAPAVGGYRKGDELTVNVPLFDDSADHLADSSYTTARTTLTTGGTTVFRTDTPPDGAPHTVPTGAAAYRLTTDVRRDPALFPLSDRVTARWTFRSAHTDTGTPAALPLSVVRYAPALAPDSSAPAGRPYAVPYRVQRSATAGRVARIAFQVSYDAGRTWRAVPSRGGRVLLQHPRVAATVSLRVRLSDTDGNTLTQTVLDAYRTR</sequence>
<feature type="active site" description="Charge relay system" evidence="5 6">
    <location>
        <position position="451"/>
    </location>
</feature>
<evidence type="ECO:0000256" key="3">
    <source>
        <dbReference type="ARBA" id="ARBA00022801"/>
    </source>
</evidence>
<feature type="active site" description="Charge relay system" evidence="5 6">
    <location>
        <position position="276"/>
    </location>
</feature>
<dbReference type="InterPro" id="IPR036852">
    <property type="entry name" value="Peptidase_S8/S53_dom_sf"/>
</dbReference>
<dbReference type="Pfam" id="PF00082">
    <property type="entry name" value="Peptidase_S8"/>
    <property type="match status" value="1"/>
</dbReference>
<dbReference type="RefSeq" id="WP_093715721.1">
    <property type="nucleotide sequence ID" value="NZ_FONG01000015.1"/>
</dbReference>
<dbReference type="InterPro" id="IPR050131">
    <property type="entry name" value="Peptidase_S8_subtilisin-like"/>
</dbReference>
<dbReference type="InterPro" id="IPR013783">
    <property type="entry name" value="Ig-like_fold"/>
</dbReference>
<dbReference type="SUPFAM" id="SSF52743">
    <property type="entry name" value="Subtilisin-like"/>
    <property type="match status" value="1"/>
</dbReference>
<dbReference type="PANTHER" id="PTHR43806:SF11">
    <property type="entry name" value="CEREVISIN-RELATED"/>
    <property type="match status" value="1"/>
</dbReference>
<dbReference type="PRINTS" id="PR00723">
    <property type="entry name" value="SUBTILISIN"/>
</dbReference>
<dbReference type="InterPro" id="IPR023828">
    <property type="entry name" value="Peptidase_S8_Ser-AS"/>
</dbReference>